<dbReference type="RefSeq" id="WP_308371465.1">
    <property type="nucleotide sequence ID" value="NZ_CP124545.1"/>
</dbReference>
<evidence type="ECO:0000313" key="2">
    <source>
        <dbReference type="EMBL" id="WMN03181.1"/>
    </source>
</evidence>
<geneLocation type="plasmid" evidence="2 3">
    <name>pMGMM8_1</name>
</geneLocation>
<organism evidence="2 3">
    <name type="scientific">Rhodococcus erythropolis</name>
    <name type="common">Arthrobacter picolinophilus</name>
    <dbReference type="NCBI Taxonomy" id="1833"/>
    <lineage>
        <taxon>Bacteria</taxon>
        <taxon>Bacillati</taxon>
        <taxon>Actinomycetota</taxon>
        <taxon>Actinomycetes</taxon>
        <taxon>Mycobacteriales</taxon>
        <taxon>Nocardiaceae</taxon>
        <taxon>Rhodococcus</taxon>
        <taxon>Rhodococcus erythropolis group</taxon>
    </lineage>
</organism>
<name>A0AAX3ZZL6_RHOER</name>
<dbReference type="Proteomes" id="UP001230933">
    <property type="component" value="Plasmid pMGMM8_1"/>
</dbReference>
<evidence type="ECO:0000313" key="3">
    <source>
        <dbReference type="Proteomes" id="UP001230933"/>
    </source>
</evidence>
<reference evidence="2" key="1">
    <citation type="submission" date="2023-08" db="EMBL/GenBank/DDBJ databases">
        <title>Isolation and Characterization of Rhodococcus erythropolis MGMM8.</title>
        <authorList>
            <person name="Diabankana R.G.C."/>
            <person name="Afordoanyi D.M."/>
            <person name="Validov S.Z."/>
        </authorList>
    </citation>
    <scope>NUCLEOTIDE SEQUENCE</scope>
    <source>
        <strain evidence="2">MGMM8</strain>
        <plasmid evidence="2">pMGMM8_1</plasmid>
    </source>
</reference>
<dbReference type="Proteomes" id="UP001230933">
    <property type="component" value="Chromosome"/>
</dbReference>
<accession>A0AAX3ZZL6</accession>
<keyword evidence="2" id="KW-0614">Plasmid</keyword>
<dbReference type="AlphaFoldDB" id="A0AAX3ZZL6"/>
<protein>
    <submittedName>
        <fullName evidence="2">Uncharacterized protein</fullName>
    </submittedName>
</protein>
<proteinExistence type="predicted"/>
<gene>
    <name evidence="1" type="ORF">QIE55_31845</name>
    <name evidence="2" type="ORF">QIE55_32790</name>
</gene>
<dbReference type="EMBL" id="CP133191">
    <property type="protein sequence ID" value="WMN03181.1"/>
    <property type="molecule type" value="Genomic_DNA"/>
</dbReference>
<evidence type="ECO:0000313" key="1">
    <source>
        <dbReference type="EMBL" id="WMN01895.1"/>
    </source>
</evidence>
<sequence length="185" mass="19935">MGVIDSFQVGLSGRMKFEDSLNSMTLGDAVMCLAAGHVAFSLDDAPESTRWYWFADLLDSDWGLTGRLKPILSTAVTVELHRVAGMCRVSGQCTVSAQAWTAVRHSTEELSEAQSVRSVEALRLALSAANDIALDAIDNVTPEFSVAVSLAFEALASTPTADWKTATAWIVTAIGEWKSRTFFGI</sequence>
<dbReference type="EMBL" id="CP124545">
    <property type="protein sequence ID" value="WMN01895.1"/>
    <property type="molecule type" value="Genomic_DNA"/>
</dbReference>